<feature type="domain" description="Coenzyme F420:L-glutamate ligase-like" evidence="1">
    <location>
        <begin position="14"/>
        <end position="385"/>
    </location>
</feature>
<dbReference type="Pfam" id="PF01996">
    <property type="entry name" value="F420_ligase"/>
    <property type="match status" value="1"/>
</dbReference>
<protein>
    <submittedName>
        <fullName evidence="2">F(420)-0:gamma-glutamyl ligase F420 coenzyme biosynthesis enzyme CofE</fullName>
    </submittedName>
</protein>
<dbReference type="OrthoDB" id="74795at2157"/>
<evidence type="ECO:0000313" key="2">
    <source>
        <dbReference type="EMBL" id="OUJ19058.1"/>
    </source>
</evidence>
<dbReference type="Gene3D" id="3.30.1330.100">
    <property type="entry name" value="CofE-like"/>
    <property type="match status" value="1"/>
</dbReference>
<dbReference type="EMBL" id="MRZU01000003">
    <property type="protein sequence ID" value="OUJ19058.1"/>
    <property type="molecule type" value="Genomic_DNA"/>
</dbReference>
<organism evidence="2 3">
    <name type="scientific">Methanonatronarchaeum thermophilum</name>
    <dbReference type="NCBI Taxonomy" id="1927129"/>
    <lineage>
        <taxon>Archaea</taxon>
        <taxon>Methanobacteriati</taxon>
        <taxon>Methanobacteriota</taxon>
        <taxon>Methanonatronarchaeia</taxon>
        <taxon>Methanonatronarchaeales</taxon>
        <taxon>Methanonatronarchaeaceae</taxon>
        <taxon>Methanonatronarchaeum</taxon>
    </lineage>
</organism>
<comment type="caution">
    <text evidence="2">The sequence shown here is derived from an EMBL/GenBank/DDBJ whole genome shotgun (WGS) entry which is preliminary data.</text>
</comment>
<dbReference type="Proteomes" id="UP000195137">
    <property type="component" value="Unassembled WGS sequence"/>
</dbReference>
<gene>
    <name evidence="2" type="ORF">AMET1_0710</name>
</gene>
<reference evidence="2 3" key="1">
    <citation type="submission" date="2016-12" db="EMBL/GenBank/DDBJ databases">
        <title>Discovery of methanogenic haloarchaea.</title>
        <authorList>
            <person name="Sorokin D.Y."/>
            <person name="Makarova K.S."/>
            <person name="Abbas B."/>
            <person name="Ferrer M."/>
            <person name="Golyshin P.N."/>
        </authorList>
    </citation>
    <scope>NUCLEOTIDE SEQUENCE [LARGE SCALE GENOMIC DNA]</scope>
    <source>
        <strain evidence="2">AMET1</strain>
    </source>
</reference>
<evidence type="ECO:0000259" key="1">
    <source>
        <dbReference type="Pfam" id="PF01996"/>
    </source>
</evidence>
<dbReference type="RefSeq" id="WP_086637104.1">
    <property type="nucleotide sequence ID" value="NZ_MRZU01000003.1"/>
</dbReference>
<name>A0A1Y3GC94_9EURY</name>
<dbReference type="InterPro" id="IPR002847">
    <property type="entry name" value="F420-0_gamma-glut_ligase-dom"/>
</dbReference>
<evidence type="ECO:0000313" key="3">
    <source>
        <dbReference type="Proteomes" id="UP000195137"/>
    </source>
</evidence>
<dbReference type="GO" id="GO:0016874">
    <property type="term" value="F:ligase activity"/>
    <property type="evidence" value="ECO:0007669"/>
    <property type="project" value="UniProtKB-KW"/>
</dbReference>
<accession>A0A1Y3GC94</accession>
<keyword evidence="2" id="KW-0436">Ligase</keyword>
<proteinExistence type="predicted"/>
<dbReference type="AlphaFoldDB" id="A0A1Y3GC94"/>
<keyword evidence="3" id="KW-1185">Reference proteome</keyword>
<sequence>MKSKLDYIGVSAYGLKMGAITPQTDLPSEIREVIAQCDKDGLVDDGDILCITESIVAKSQNNYITIDQVVTELREKHGIDKGSNVLVLYPITSRNRFSAILKSIARAVKGGKVIVQLTHPDDEVGNRIVDGDLDYKETYSYQELKEMKEKGASINLEHPITGLNYLEYYTEIIGEEGSEARIVLSNNPKTLIDNNLDSIIISSIHRRKKDRDILEDAVEDQKIIDLTEVASEGEKSCRWGLLGSNLSTDEKLKLAPKNPFEFTQKIKEIIQKTTGKTIEVIIYGDGAYKDPESGIYELADPVTSFGYTDGVEGKFREGNKYKYLVDKYIEKGYSHDEVDQMIRNQEVEEEDEGTTPRKTKDLTASLADLISGSADAGTPLVLIKNFL</sequence>
<dbReference type="SUPFAM" id="SSF144010">
    <property type="entry name" value="CofE-like"/>
    <property type="match status" value="1"/>
</dbReference>